<dbReference type="CDD" id="cd18748">
    <property type="entry name" value="PIN_VapC4-5_FitB-like"/>
    <property type="match status" value="1"/>
</dbReference>
<dbReference type="InterPro" id="IPR002716">
    <property type="entry name" value="PIN_dom"/>
</dbReference>
<proteinExistence type="inferred from homology"/>
<keyword evidence="10" id="KW-0255">Endonuclease</keyword>
<dbReference type="PANTHER" id="PTHR33653:SF1">
    <property type="entry name" value="RIBONUCLEASE VAPC2"/>
    <property type="match status" value="1"/>
</dbReference>
<feature type="binding site" evidence="8">
    <location>
        <position position="5"/>
    </location>
    <ligand>
        <name>Mg(2+)</name>
        <dbReference type="ChEBI" id="CHEBI:18420"/>
    </ligand>
</feature>
<dbReference type="SUPFAM" id="SSF88723">
    <property type="entry name" value="PIN domain-like"/>
    <property type="match status" value="1"/>
</dbReference>
<dbReference type="PANTHER" id="PTHR33653">
    <property type="entry name" value="RIBONUCLEASE VAPC2"/>
    <property type="match status" value="1"/>
</dbReference>
<dbReference type="HAMAP" id="MF_00265">
    <property type="entry name" value="VapC_Nob1"/>
    <property type="match status" value="1"/>
</dbReference>
<evidence type="ECO:0000256" key="7">
    <source>
        <dbReference type="ARBA" id="ARBA00038093"/>
    </source>
</evidence>
<dbReference type="GO" id="GO:0004540">
    <property type="term" value="F:RNA nuclease activity"/>
    <property type="evidence" value="ECO:0007669"/>
    <property type="project" value="InterPro"/>
</dbReference>
<keyword evidence="4 8" id="KW-0479">Metal-binding</keyword>
<dbReference type="Proteomes" id="UP000570514">
    <property type="component" value="Unassembled WGS sequence"/>
</dbReference>
<dbReference type="GO" id="GO:0016787">
    <property type="term" value="F:hydrolase activity"/>
    <property type="evidence" value="ECO:0007669"/>
    <property type="project" value="UniProtKB-KW"/>
</dbReference>
<dbReference type="InterPro" id="IPR022907">
    <property type="entry name" value="VapC_family"/>
</dbReference>
<evidence type="ECO:0000256" key="6">
    <source>
        <dbReference type="ARBA" id="ARBA00022842"/>
    </source>
</evidence>
<protein>
    <recommendedName>
        <fullName evidence="8">Ribonuclease VapC</fullName>
        <shortName evidence="8">RNase VapC</shortName>
        <ecNumber evidence="8">3.1.-.-</ecNumber>
    </recommendedName>
    <alternativeName>
        <fullName evidence="8">Toxin VapC</fullName>
    </alternativeName>
</protein>
<evidence type="ECO:0000256" key="5">
    <source>
        <dbReference type="ARBA" id="ARBA00022801"/>
    </source>
</evidence>
<gene>
    <name evidence="8" type="primary">vapC</name>
    <name evidence="10" type="ORF">FHS83_000379</name>
</gene>
<feature type="domain" description="PIN" evidence="9">
    <location>
        <begin position="2"/>
        <end position="123"/>
    </location>
</feature>
<evidence type="ECO:0000256" key="1">
    <source>
        <dbReference type="ARBA" id="ARBA00001946"/>
    </source>
</evidence>
<evidence type="ECO:0000259" key="9">
    <source>
        <dbReference type="Pfam" id="PF01850"/>
    </source>
</evidence>
<organism evidence="10 11">
    <name type="scientific">Rhizomicrobium palustre</name>
    <dbReference type="NCBI Taxonomy" id="189966"/>
    <lineage>
        <taxon>Bacteria</taxon>
        <taxon>Pseudomonadati</taxon>
        <taxon>Pseudomonadota</taxon>
        <taxon>Alphaproteobacteria</taxon>
        <taxon>Micropepsales</taxon>
        <taxon>Micropepsaceae</taxon>
        <taxon>Rhizomicrobium</taxon>
    </lineage>
</organism>
<dbReference type="GO" id="GO:0004519">
    <property type="term" value="F:endonuclease activity"/>
    <property type="evidence" value="ECO:0007669"/>
    <property type="project" value="UniProtKB-KW"/>
</dbReference>
<accession>A0A846MV50</accession>
<keyword evidence="2 8" id="KW-1277">Toxin-antitoxin system</keyword>
<dbReference type="RefSeq" id="WP_167080318.1">
    <property type="nucleotide sequence ID" value="NZ_BAAADC010000001.1"/>
</dbReference>
<dbReference type="AlphaFoldDB" id="A0A846MV50"/>
<keyword evidence="11" id="KW-1185">Reference proteome</keyword>
<dbReference type="Gene3D" id="3.40.50.1010">
    <property type="entry name" value="5'-nuclease"/>
    <property type="match status" value="1"/>
</dbReference>
<dbReference type="GO" id="GO:0000287">
    <property type="term" value="F:magnesium ion binding"/>
    <property type="evidence" value="ECO:0007669"/>
    <property type="project" value="UniProtKB-UniRule"/>
</dbReference>
<reference evidence="10 11" key="1">
    <citation type="submission" date="2020-03" db="EMBL/GenBank/DDBJ databases">
        <title>Genomic Encyclopedia of Type Strains, Phase IV (KMG-IV): sequencing the most valuable type-strain genomes for metagenomic binning, comparative biology and taxonomic classification.</title>
        <authorList>
            <person name="Goeker M."/>
        </authorList>
    </citation>
    <scope>NUCLEOTIDE SEQUENCE [LARGE SCALE GENOMIC DNA]</scope>
    <source>
        <strain evidence="10 11">DSM 19867</strain>
    </source>
</reference>
<name>A0A846MV50_9PROT</name>
<dbReference type="InterPro" id="IPR029060">
    <property type="entry name" value="PIN-like_dom_sf"/>
</dbReference>
<dbReference type="InterPro" id="IPR050556">
    <property type="entry name" value="Type_II_TA_system_RNase"/>
</dbReference>
<evidence type="ECO:0000313" key="10">
    <source>
        <dbReference type="EMBL" id="NIK87061.1"/>
    </source>
</evidence>
<comment type="cofactor">
    <cofactor evidence="1 8">
        <name>Mg(2+)</name>
        <dbReference type="ChEBI" id="CHEBI:18420"/>
    </cofactor>
</comment>
<evidence type="ECO:0000256" key="4">
    <source>
        <dbReference type="ARBA" id="ARBA00022723"/>
    </source>
</evidence>
<evidence type="ECO:0000313" key="11">
    <source>
        <dbReference type="Proteomes" id="UP000570514"/>
    </source>
</evidence>
<sequence length="131" mass="14248">MYLLDTNIVSDILRNPRGRAAAKVRSLAEGEAAVSIIVASELRFGVQKKGAPALESLVEGFLLRVPVLPLAMPADRLYAKLRCDLEIAGTPISANDMLIAAHALALDATLVTDNEREFSRVEGLKLENWLH</sequence>
<dbReference type="EC" id="3.1.-.-" evidence="8"/>
<comment type="caution">
    <text evidence="10">The sequence shown here is derived from an EMBL/GenBank/DDBJ whole genome shotgun (WGS) entry which is preliminary data.</text>
</comment>
<keyword evidence="8" id="KW-0800">Toxin</keyword>
<evidence type="ECO:0000256" key="8">
    <source>
        <dbReference type="HAMAP-Rule" id="MF_00265"/>
    </source>
</evidence>
<evidence type="ECO:0000256" key="2">
    <source>
        <dbReference type="ARBA" id="ARBA00022649"/>
    </source>
</evidence>
<keyword evidence="6 8" id="KW-0460">Magnesium</keyword>
<dbReference type="GO" id="GO:0090729">
    <property type="term" value="F:toxin activity"/>
    <property type="evidence" value="ECO:0007669"/>
    <property type="project" value="UniProtKB-KW"/>
</dbReference>
<feature type="binding site" evidence="8">
    <location>
        <position position="96"/>
    </location>
    <ligand>
        <name>Mg(2+)</name>
        <dbReference type="ChEBI" id="CHEBI:18420"/>
    </ligand>
</feature>
<comment type="function">
    <text evidence="8">Toxic component of a toxin-antitoxin (TA) system. An RNase.</text>
</comment>
<evidence type="ECO:0000256" key="3">
    <source>
        <dbReference type="ARBA" id="ARBA00022722"/>
    </source>
</evidence>
<dbReference type="EMBL" id="JAASRM010000001">
    <property type="protein sequence ID" value="NIK87061.1"/>
    <property type="molecule type" value="Genomic_DNA"/>
</dbReference>
<dbReference type="Pfam" id="PF01850">
    <property type="entry name" value="PIN"/>
    <property type="match status" value="1"/>
</dbReference>
<comment type="similarity">
    <text evidence="7 8">Belongs to the PINc/VapC protein family.</text>
</comment>
<keyword evidence="5 8" id="KW-0378">Hydrolase</keyword>
<keyword evidence="3 8" id="KW-0540">Nuclease</keyword>